<feature type="transmembrane region" description="Helical" evidence="1">
    <location>
        <begin position="108"/>
        <end position="132"/>
    </location>
</feature>
<feature type="transmembrane region" description="Helical" evidence="1">
    <location>
        <begin position="273"/>
        <end position="295"/>
    </location>
</feature>
<evidence type="ECO:0000313" key="3">
    <source>
        <dbReference type="Proteomes" id="UP000053647"/>
    </source>
</evidence>
<dbReference type="Proteomes" id="UP000053647">
    <property type="component" value="Unassembled WGS sequence"/>
</dbReference>
<reference evidence="2 3" key="1">
    <citation type="submission" date="2014-06" db="EMBL/GenBank/DDBJ databases">
        <authorList>
            <consortium name="DOE Joint Genome Institute"/>
            <person name="Kuo A."/>
            <person name="Kohler A."/>
            <person name="Nagy L.G."/>
            <person name="Floudas D."/>
            <person name="Copeland A."/>
            <person name="Barry K.W."/>
            <person name="Cichocki N."/>
            <person name="Veneault-Fourrey C."/>
            <person name="LaButti K."/>
            <person name="Lindquist E.A."/>
            <person name="Lipzen A."/>
            <person name="Lundell T."/>
            <person name="Morin E."/>
            <person name="Murat C."/>
            <person name="Sun H."/>
            <person name="Tunlid A."/>
            <person name="Henrissat B."/>
            <person name="Grigoriev I.V."/>
            <person name="Hibbett D.S."/>
            <person name="Martin F."/>
            <person name="Nordberg H.P."/>
            <person name="Cantor M.N."/>
            <person name="Hua S.X."/>
        </authorList>
    </citation>
    <scope>NUCLEOTIDE SEQUENCE [LARGE SCALE GENOMIC DNA]</scope>
    <source>
        <strain evidence="2 3">ATCC 200175</strain>
    </source>
</reference>
<organism evidence="2 3">
    <name type="scientific">Paxillus involutus ATCC 200175</name>
    <dbReference type="NCBI Taxonomy" id="664439"/>
    <lineage>
        <taxon>Eukaryota</taxon>
        <taxon>Fungi</taxon>
        <taxon>Dikarya</taxon>
        <taxon>Basidiomycota</taxon>
        <taxon>Agaricomycotina</taxon>
        <taxon>Agaricomycetes</taxon>
        <taxon>Agaricomycetidae</taxon>
        <taxon>Boletales</taxon>
        <taxon>Paxilineae</taxon>
        <taxon>Paxillaceae</taxon>
        <taxon>Paxillus</taxon>
    </lineage>
</organism>
<feature type="transmembrane region" description="Helical" evidence="1">
    <location>
        <begin position="243"/>
        <end position="261"/>
    </location>
</feature>
<keyword evidence="1" id="KW-1133">Transmembrane helix</keyword>
<feature type="transmembrane region" description="Helical" evidence="1">
    <location>
        <begin position="214"/>
        <end position="231"/>
    </location>
</feature>
<protein>
    <submittedName>
        <fullName evidence="2">Unplaced genomic scaffold PAXINscaffold_92, whole genome shotgun sequence</fullName>
    </submittedName>
</protein>
<dbReference type="OrthoDB" id="3029001at2759"/>
<proteinExistence type="predicted"/>
<keyword evidence="1" id="KW-0812">Transmembrane</keyword>
<dbReference type="EMBL" id="KN819414">
    <property type="protein sequence ID" value="KIJ10181.1"/>
    <property type="molecule type" value="Genomic_DNA"/>
</dbReference>
<evidence type="ECO:0000313" key="2">
    <source>
        <dbReference type="EMBL" id="KIJ10181.1"/>
    </source>
</evidence>
<keyword evidence="1" id="KW-0472">Membrane</keyword>
<gene>
    <name evidence="2" type="ORF">PAXINDRAFT_172231</name>
</gene>
<name>A0A0C9TSP9_PAXIN</name>
<sequence length="315" mass="35913">MRAYTEWKEAGDIQNEFRDHPWTWTRTHGFFALMGGFVLQDGVERTALAHRYYSPDLYRLKTKEIMNPRITKKQISGRSKSDGLGNTILVLQLSWFILQVVARAANKLTITLLEVDTLALAILSIPLFFFWWSKPMAPESHHIFYTVSPHAAERTSSPDEELLLEDVLFSTFVTPRCEVFSPVTTIPDDDFIRRSEIEWRKEIFGQGTGQGNNIWVMSIVWVIFGGLHLLAWDFQFPSEAEKIIWRVASFALIAAPCFLFLTDKIHMASDNLGYGLVGVGVVARLLLLVLMLAGLRDLPATTYQTVSWTTYVPHL</sequence>
<keyword evidence="3" id="KW-1185">Reference proteome</keyword>
<dbReference type="HOGENOM" id="CLU_022883_6_0_1"/>
<reference evidence="3" key="2">
    <citation type="submission" date="2015-01" db="EMBL/GenBank/DDBJ databases">
        <title>Evolutionary Origins and Diversification of the Mycorrhizal Mutualists.</title>
        <authorList>
            <consortium name="DOE Joint Genome Institute"/>
            <consortium name="Mycorrhizal Genomics Consortium"/>
            <person name="Kohler A."/>
            <person name="Kuo A."/>
            <person name="Nagy L.G."/>
            <person name="Floudas D."/>
            <person name="Copeland A."/>
            <person name="Barry K.W."/>
            <person name="Cichocki N."/>
            <person name="Veneault-Fourrey C."/>
            <person name="LaButti K."/>
            <person name="Lindquist E.A."/>
            <person name="Lipzen A."/>
            <person name="Lundell T."/>
            <person name="Morin E."/>
            <person name="Murat C."/>
            <person name="Riley R."/>
            <person name="Ohm R."/>
            <person name="Sun H."/>
            <person name="Tunlid A."/>
            <person name="Henrissat B."/>
            <person name="Grigoriev I.V."/>
            <person name="Hibbett D.S."/>
            <person name="Martin F."/>
        </authorList>
    </citation>
    <scope>NUCLEOTIDE SEQUENCE [LARGE SCALE GENOMIC DNA]</scope>
    <source>
        <strain evidence="3">ATCC 200175</strain>
    </source>
</reference>
<dbReference type="PANTHER" id="PTHR35043">
    <property type="entry name" value="TRANSCRIPTION FACTOR DOMAIN-CONTAINING PROTEIN"/>
    <property type="match status" value="1"/>
</dbReference>
<accession>A0A0C9TSP9</accession>
<evidence type="ECO:0000256" key="1">
    <source>
        <dbReference type="SAM" id="Phobius"/>
    </source>
</evidence>
<dbReference type="AlphaFoldDB" id="A0A0C9TSP9"/>
<dbReference type="PANTHER" id="PTHR35043:SF8">
    <property type="entry name" value="DUF4220 DOMAIN-CONTAINING PROTEIN"/>
    <property type="match status" value="1"/>
</dbReference>